<comment type="caution">
    <text evidence="2">The sequence shown here is derived from an EMBL/GenBank/DDBJ whole genome shotgun (WGS) entry which is preliminary data.</text>
</comment>
<dbReference type="Gene3D" id="3.30.70.1290">
    <property type="entry name" value="Transposase IS200-like"/>
    <property type="match status" value="1"/>
</dbReference>
<sequence length="185" mass="21753">MKDTNGLYNDKYRIDSARRAGYDYSQAGGYFITICTKNREYSFGEIHPATDALTDAYLIGNELAVQTWNCWREIPQHFPFVEPDAFVVMPDHVHGILFINRPADYAERPKTQFGPQSNNLASIVRGFKVGVKAWATRQEINFNWQPRYYDRIIRNELELEKIRDYIQGNPNRWETEQQHELGLFR</sequence>
<dbReference type="Proteomes" id="UP000625631">
    <property type="component" value="Unassembled WGS sequence"/>
</dbReference>
<dbReference type="InterPro" id="IPR002686">
    <property type="entry name" value="Transposase_17"/>
</dbReference>
<name>A0ABS0Q4D8_9BACT</name>
<reference evidence="2 3" key="1">
    <citation type="submission" date="2020-12" db="EMBL/GenBank/DDBJ databases">
        <title>Hymenobacter sp.</title>
        <authorList>
            <person name="Kim M.K."/>
        </authorList>
    </citation>
    <scope>NUCLEOTIDE SEQUENCE [LARGE SCALE GENOMIC DNA]</scope>
    <source>
        <strain evidence="2 3">BT442</strain>
    </source>
</reference>
<dbReference type="RefSeq" id="WP_198074706.1">
    <property type="nucleotide sequence ID" value="NZ_JAEDAE010000002.1"/>
</dbReference>
<organism evidence="2 3">
    <name type="scientific">Hymenobacter negativus</name>
    <dbReference type="NCBI Taxonomy" id="2795026"/>
    <lineage>
        <taxon>Bacteria</taxon>
        <taxon>Pseudomonadati</taxon>
        <taxon>Bacteroidota</taxon>
        <taxon>Cytophagia</taxon>
        <taxon>Cytophagales</taxon>
        <taxon>Hymenobacteraceae</taxon>
        <taxon>Hymenobacter</taxon>
    </lineage>
</organism>
<accession>A0ABS0Q4D8</accession>
<dbReference type="PANTHER" id="PTHR36966:SF1">
    <property type="entry name" value="REP-ASSOCIATED TYROSINE TRANSPOSASE"/>
    <property type="match status" value="1"/>
</dbReference>
<keyword evidence="3" id="KW-1185">Reference proteome</keyword>
<evidence type="ECO:0000259" key="1">
    <source>
        <dbReference type="SMART" id="SM01321"/>
    </source>
</evidence>
<dbReference type="SMART" id="SM01321">
    <property type="entry name" value="Y1_Tnp"/>
    <property type="match status" value="1"/>
</dbReference>
<proteinExistence type="predicted"/>
<dbReference type="InterPro" id="IPR036515">
    <property type="entry name" value="Transposase_17_sf"/>
</dbReference>
<evidence type="ECO:0000313" key="2">
    <source>
        <dbReference type="EMBL" id="MBH8557505.1"/>
    </source>
</evidence>
<dbReference type="PANTHER" id="PTHR36966">
    <property type="entry name" value="REP-ASSOCIATED TYROSINE TRANSPOSASE"/>
    <property type="match status" value="1"/>
</dbReference>
<dbReference type="SUPFAM" id="SSF143422">
    <property type="entry name" value="Transposase IS200-like"/>
    <property type="match status" value="1"/>
</dbReference>
<dbReference type="InterPro" id="IPR052715">
    <property type="entry name" value="RAYT_transposase"/>
</dbReference>
<dbReference type="EMBL" id="JAEDAE010000002">
    <property type="protein sequence ID" value="MBH8557505.1"/>
    <property type="molecule type" value="Genomic_DNA"/>
</dbReference>
<gene>
    <name evidence="2" type="ORF">I7X13_05565</name>
</gene>
<feature type="domain" description="Transposase IS200-like" evidence="1">
    <location>
        <begin position="25"/>
        <end position="169"/>
    </location>
</feature>
<evidence type="ECO:0000313" key="3">
    <source>
        <dbReference type="Proteomes" id="UP000625631"/>
    </source>
</evidence>
<protein>
    <recommendedName>
        <fullName evidence="1">Transposase IS200-like domain-containing protein</fullName>
    </recommendedName>
</protein>